<organism evidence="9 10">
    <name type="scientific">Skeletonema marinoi</name>
    <dbReference type="NCBI Taxonomy" id="267567"/>
    <lineage>
        <taxon>Eukaryota</taxon>
        <taxon>Sar</taxon>
        <taxon>Stramenopiles</taxon>
        <taxon>Ochrophyta</taxon>
        <taxon>Bacillariophyta</taxon>
        <taxon>Coscinodiscophyceae</taxon>
        <taxon>Thalassiosirophycidae</taxon>
        <taxon>Thalassiosirales</taxon>
        <taxon>Skeletonemataceae</taxon>
        <taxon>Skeletonema</taxon>
        <taxon>Skeletonema marinoi-dohrnii complex</taxon>
    </lineage>
</organism>
<protein>
    <submittedName>
        <fullName evidence="9">RING-type E3 ubiquitin-protein ligase</fullName>
        <ecNumber evidence="9">2.3.2.27</ecNumber>
    </submittedName>
</protein>
<feature type="compositionally biased region" description="Basic and acidic residues" evidence="5">
    <location>
        <begin position="18"/>
        <end position="28"/>
    </location>
</feature>
<dbReference type="InterPro" id="IPR001841">
    <property type="entry name" value="Znf_RING"/>
</dbReference>
<feature type="domain" description="CHY-type" evidence="7">
    <location>
        <begin position="98"/>
        <end position="172"/>
    </location>
</feature>
<dbReference type="PROSITE" id="PS50089">
    <property type="entry name" value="ZF_RING_2"/>
    <property type="match status" value="1"/>
</dbReference>
<feature type="domain" description="RING-type" evidence="6">
    <location>
        <begin position="238"/>
        <end position="280"/>
    </location>
</feature>
<dbReference type="GO" id="GO:0006511">
    <property type="term" value="P:ubiquitin-dependent protein catabolic process"/>
    <property type="evidence" value="ECO:0007669"/>
    <property type="project" value="TreeGrafter"/>
</dbReference>
<dbReference type="Pfam" id="PF14599">
    <property type="entry name" value="zinc_ribbon_6"/>
    <property type="match status" value="1"/>
</dbReference>
<dbReference type="Gene3D" id="2.20.28.10">
    <property type="match status" value="1"/>
</dbReference>
<evidence type="ECO:0000313" key="9">
    <source>
        <dbReference type="EMBL" id="KAK1748936.1"/>
    </source>
</evidence>
<keyword evidence="9" id="KW-0808">Transferase</keyword>
<dbReference type="PANTHER" id="PTHR21319">
    <property type="entry name" value="RING FINGER AND CHY ZINC FINGER DOMAIN-CONTAINING PROTEIN 1"/>
    <property type="match status" value="1"/>
</dbReference>
<dbReference type="GO" id="GO:0008270">
    <property type="term" value="F:zinc ion binding"/>
    <property type="evidence" value="ECO:0007669"/>
    <property type="project" value="UniProtKB-KW"/>
</dbReference>
<gene>
    <name evidence="9" type="ORF">QTG54_000875</name>
</gene>
<dbReference type="InterPro" id="IPR039512">
    <property type="entry name" value="RCHY1_zinc-ribbon"/>
</dbReference>
<reference evidence="9" key="1">
    <citation type="submission" date="2023-06" db="EMBL/GenBank/DDBJ databases">
        <title>Survivors Of The Sea: Transcriptome response of Skeletonema marinoi to long-term dormancy.</title>
        <authorList>
            <person name="Pinder M.I.M."/>
            <person name="Kourtchenko O."/>
            <person name="Robertson E.K."/>
            <person name="Larsson T."/>
            <person name="Maumus F."/>
            <person name="Osuna-Cruz C.M."/>
            <person name="Vancaester E."/>
            <person name="Stenow R."/>
            <person name="Vandepoele K."/>
            <person name="Ploug H."/>
            <person name="Bruchert V."/>
            <person name="Godhe A."/>
            <person name="Topel M."/>
        </authorList>
    </citation>
    <scope>NUCLEOTIDE SEQUENCE</scope>
    <source>
        <strain evidence="9">R05AC</strain>
    </source>
</reference>
<feature type="region of interest" description="Disordered" evidence="5">
    <location>
        <begin position="1"/>
        <end position="29"/>
    </location>
</feature>
<evidence type="ECO:0000256" key="1">
    <source>
        <dbReference type="ARBA" id="ARBA00022723"/>
    </source>
</evidence>
<keyword evidence="1" id="KW-0479">Metal-binding</keyword>
<evidence type="ECO:0000259" key="6">
    <source>
        <dbReference type="PROSITE" id="PS50089"/>
    </source>
</evidence>
<dbReference type="GO" id="GO:0061630">
    <property type="term" value="F:ubiquitin protein ligase activity"/>
    <property type="evidence" value="ECO:0007669"/>
    <property type="project" value="UniProtKB-EC"/>
</dbReference>
<dbReference type="PANTHER" id="PTHR21319:SF53">
    <property type="entry name" value="RING FINGER AND CHY ZINC FINGER DOMAIN-CONTAINING PROTEIN 1"/>
    <property type="match status" value="1"/>
</dbReference>
<dbReference type="InterPro" id="IPR013083">
    <property type="entry name" value="Znf_RING/FYVE/PHD"/>
</dbReference>
<evidence type="ECO:0000256" key="2">
    <source>
        <dbReference type="ARBA" id="ARBA00022771"/>
    </source>
</evidence>
<name>A0AAD8YPQ9_9STRA</name>
<dbReference type="SUPFAM" id="SSF161245">
    <property type="entry name" value="Zinc hairpin stack"/>
    <property type="match status" value="1"/>
</dbReference>
<dbReference type="SUPFAM" id="SSF161219">
    <property type="entry name" value="CHY zinc finger-like"/>
    <property type="match status" value="1"/>
</dbReference>
<dbReference type="Gene3D" id="3.30.40.10">
    <property type="entry name" value="Zinc/RING finger domain, C3HC4 (zinc finger)"/>
    <property type="match status" value="1"/>
</dbReference>
<proteinExistence type="predicted"/>
<comment type="caution">
    <text evidence="9">The sequence shown here is derived from an EMBL/GenBank/DDBJ whole genome shotgun (WGS) entry which is preliminary data.</text>
</comment>
<feature type="domain" description="CTCHY-type" evidence="8">
    <location>
        <begin position="174"/>
        <end position="237"/>
    </location>
</feature>
<dbReference type="InterPro" id="IPR037274">
    <property type="entry name" value="Znf_CHY_sf"/>
</dbReference>
<accession>A0AAD8YPQ9</accession>
<dbReference type="AlphaFoldDB" id="A0AAD8YPQ9"/>
<keyword evidence="9" id="KW-0012">Acyltransferase</keyword>
<dbReference type="InterPro" id="IPR037275">
    <property type="entry name" value="Znf_CTCHY_sf"/>
</dbReference>
<keyword evidence="3" id="KW-0862">Zinc</keyword>
<evidence type="ECO:0000259" key="8">
    <source>
        <dbReference type="PROSITE" id="PS51270"/>
    </source>
</evidence>
<keyword evidence="10" id="KW-1185">Reference proteome</keyword>
<dbReference type="EMBL" id="JATAAI010000001">
    <property type="protein sequence ID" value="KAK1748936.1"/>
    <property type="molecule type" value="Genomic_DNA"/>
</dbReference>
<evidence type="ECO:0000256" key="4">
    <source>
        <dbReference type="PROSITE-ProRule" id="PRU00601"/>
    </source>
</evidence>
<evidence type="ECO:0000256" key="3">
    <source>
        <dbReference type="ARBA" id="ARBA00022833"/>
    </source>
</evidence>
<dbReference type="InterPro" id="IPR008913">
    <property type="entry name" value="Znf_CHY"/>
</dbReference>
<dbReference type="Pfam" id="PF13639">
    <property type="entry name" value="zf-RING_2"/>
    <property type="match status" value="1"/>
</dbReference>
<dbReference type="SUPFAM" id="SSF57850">
    <property type="entry name" value="RING/U-box"/>
    <property type="match status" value="1"/>
</dbReference>
<dbReference type="SMART" id="SM00184">
    <property type="entry name" value="RING"/>
    <property type="match status" value="1"/>
</dbReference>
<sequence>MSSDNDSPPDGNVVSGSLKEDKSTEKRRAIQSIMKDTTLTDLERRLRIQTLMDGSSNSNANASAQISGSGGMVRSLLGSANGDSSSDVPMANAASSSEQRAVVACVHYERKCNVIAPCCGVEFGCRVCHDDDTGSSACGPMDRFAVKEIVCKECNTRQPCATNKCVNEECGVTFAEYHCVKCNIWMALKREPFHCEECGFCRVGGQENYRHCSICSMCINVSVYDTHNCMKDKYKNNCPVCREDMFSSRQSPQDLPCGHCIHAHCFRNLASFDYRCPICKKTVVSRQSMAAAWTARARDIELQPMPDDLQRTVSIICNDCEVKSDNLDWHFLGVQCPGCSSFNTVVADMSNGNNTST</sequence>
<dbReference type="GO" id="GO:0016567">
    <property type="term" value="P:protein ubiquitination"/>
    <property type="evidence" value="ECO:0007669"/>
    <property type="project" value="TreeGrafter"/>
</dbReference>
<dbReference type="PROSITE" id="PS51270">
    <property type="entry name" value="ZF_CTCHY"/>
    <property type="match status" value="1"/>
</dbReference>
<evidence type="ECO:0000256" key="5">
    <source>
        <dbReference type="SAM" id="MobiDB-lite"/>
    </source>
</evidence>
<evidence type="ECO:0000313" key="10">
    <source>
        <dbReference type="Proteomes" id="UP001224775"/>
    </source>
</evidence>
<dbReference type="Pfam" id="PF05495">
    <property type="entry name" value="zf-CHY"/>
    <property type="match status" value="1"/>
</dbReference>
<dbReference type="Proteomes" id="UP001224775">
    <property type="component" value="Unassembled WGS sequence"/>
</dbReference>
<dbReference type="EC" id="2.3.2.27" evidence="9"/>
<dbReference type="PROSITE" id="PS51266">
    <property type="entry name" value="ZF_CHY"/>
    <property type="match status" value="1"/>
</dbReference>
<dbReference type="InterPro" id="IPR017921">
    <property type="entry name" value="Znf_CTCHY"/>
</dbReference>
<dbReference type="GO" id="GO:0005634">
    <property type="term" value="C:nucleus"/>
    <property type="evidence" value="ECO:0007669"/>
    <property type="project" value="TreeGrafter"/>
</dbReference>
<keyword evidence="2 4" id="KW-0863">Zinc-finger</keyword>
<evidence type="ECO:0000259" key="7">
    <source>
        <dbReference type="PROSITE" id="PS51266"/>
    </source>
</evidence>